<dbReference type="InterPro" id="IPR025563">
    <property type="entry name" value="DUF4286"/>
</dbReference>
<dbReference type="Proteomes" id="UP000483362">
    <property type="component" value="Unassembled WGS sequence"/>
</dbReference>
<dbReference type="AlphaFoldDB" id="A0A6L5XDK3"/>
<reference evidence="1 2" key="1">
    <citation type="submission" date="2019-08" db="EMBL/GenBank/DDBJ databases">
        <title>In-depth cultivation of the pig gut microbiome towards novel bacterial diversity and tailored functional studies.</title>
        <authorList>
            <person name="Wylensek D."/>
            <person name="Hitch T.C.A."/>
            <person name="Clavel T."/>
        </authorList>
    </citation>
    <scope>NUCLEOTIDE SEQUENCE [LARGE SCALE GENOMIC DNA]</scope>
    <source>
        <strain evidence="1 2">Oil-RF-744-WCA-WT-10</strain>
    </source>
</reference>
<sequence length="105" mass="11808">MIVFNTTFHVGEAHCQEFLAWLREEYVPRATAHGVLIHPRLHRIMGHRGADADGGVSYALQLEVASLGQLQRWNLAVGKDLMARMASRFGSRVVAFSTMMEKLEL</sequence>
<accession>A0A6L5XDK3</accession>
<keyword evidence="2" id="KW-1185">Reference proteome</keyword>
<dbReference type="RefSeq" id="WP_154328389.1">
    <property type="nucleotide sequence ID" value="NZ_CP045696.1"/>
</dbReference>
<comment type="caution">
    <text evidence="1">The sequence shown here is derived from an EMBL/GenBank/DDBJ whole genome shotgun (WGS) entry which is preliminary data.</text>
</comment>
<protein>
    <submittedName>
        <fullName evidence="1">DUF4286 family protein</fullName>
    </submittedName>
</protein>
<evidence type="ECO:0000313" key="1">
    <source>
        <dbReference type="EMBL" id="MSS16934.1"/>
    </source>
</evidence>
<name>A0A6L5XDK3_9BACT</name>
<evidence type="ECO:0000313" key="2">
    <source>
        <dbReference type="Proteomes" id="UP000483362"/>
    </source>
</evidence>
<dbReference type="EMBL" id="VULT01000004">
    <property type="protein sequence ID" value="MSS16934.1"/>
    <property type="molecule type" value="Genomic_DNA"/>
</dbReference>
<dbReference type="Pfam" id="PF14114">
    <property type="entry name" value="DUF4286"/>
    <property type="match status" value="1"/>
</dbReference>
<organism evidence="1 2">
    <name type="scientific">Sodaliphilus pleomorphus</name>
    <dbReference type="NCBI Taxonomy" id="2606626"/>
    <lineage>
        <taxon>Bacteria</taxon>
        <taxon>Pseudomonadati</taxon>
        <taxon>Bacteroidota</taxon>
        <taxon>Bacteroidia</taxon>
        <taxon>Bacteroidales</taxon>
        <taxon>Muribaculaceae</taxon>
        <taxon>Sodaliphilus</taxon>
    </lineage>
</organism>
<gene>
    <name evidence="1" type="ORF">FYJ29_04010</name>
</gene>
<proteinExistence type="predicted"/>